<reference evidence="3" key="1">
    <citation type="submission" date="2016-11" db="EMBL/GenBank/DDBJ databases">
        <authorList>
            <person name="Varghese N."/>
            <person name="Submissions S."/>
        </authorList>
    </citation>
    <scope>NUCLEOTIDE SEQUENCE [LARGE SCALE GENOMIC DNA]</scope>
    <source>
        <strain evidence="3">DSM 26134</strain>
    </source>
</reference>
<evidence type="ECO:0000256" key="1">
    <source>
        <dbReference type="SAM" id="Phobius"/>
    </source>
</evidence>
<accession>A0A1M6Q879</accession>
<dbReference type="STRING" id="156994.SAMN04488028_103209"/>
<dbReference type="Proteomes" id="UP000184474">
    <property type="component" value="Unassembled WGS sequence"/>
</dbReference>
<keyword evidence="1" id="KW-1133">Transmembrane helix</keyword>
<organism evidence="2 3">
    <name type="scientific">Reichenbachiella agariperforans</name>
    <dbReference type="NCBI Taxonomy" id="156994"/>
    <lineage>
        <taxon>Bacteria</taxon>
        <taxon>Pseudomonadati</taxon>
        <taxon>Bacteroidota</taxon>
        <taxon>Cytophagia</taxon>
        <taxon>Cytophagales</taxon>
        <taxon>Reichenbachiellaceae</taxon>
        <taxon>Reichenbachiella</taxon>
    </lineage>
</organism>
<keyword evidence="1" id="KW-0812">Transmembrane</keyword>
<sequence length="82" mass="9976">MTLGFIIGVFVFNNTEHEWEYVKKQLIPTGENVIERHTYRKIYFYNYKPAFVMFTISSALFFLYYNRSLNSIKIEKKNKFDE</sequence>
<dbReference type="EMBL" id="FRAA01000003">
    <property type="protein sequence ID" value="SHK16356.1"/>
    <property type="molecule type" value="Genomic_DNA"/>
</dbReference>
<name>A0A1M6Q879_REIAG</name>
<dbReference type="AlphaFoldDB" id="A0A1M6Q879"/>
<evidence type="ECO:0000313" key="3">
    <source>
        <dbReference type="Proteomes" id="UP000184474"/>
    </source>
</evidence>
<keyword evidence="1" id="KW-0472">Membrane</keyword>
<gene>
    <name evidence="2" type="ORF">SAMN04488028_103209</name>
</gene>
<protein>
    <submittedName>
        <fullName evidence="2">Uncharacterized protein</fullName>
    </submittedName>
</protein>
<keyword evidence="3" id="KW-1185">Reference proteome</keyword>
<feature type="transmembrane region" description="Helical" evidence="1">
    <location>
        <begin position="47"/>
        <end position="66"/>
    </location>
</feature>
<proteinExistence type="predicted"/>
<evidence type="ECO:0000313" key="2">
    <source>
        <dbReference type="EMBL" id="SHK16356.1"/>
    </source>
</evidence>